<evidence type="ECO:0000256" key="1">
    <source>
        <dbReference type="SAM" id="MobiDB-lite"/>
    </source>
</evidence>
<dbReference type="OrthoDB" id="5808026at2759"/>
<reference evidence="3" key="1">
    <citation type="submission" date="2022-11" db="EMBL/GenBank/DDBJ databases">
        <authorList>
            <person name="Kikuchi T."/>
        </authorList>
    </citation>
    <scope>NUCLEOTIDE SEQUENCE</scope>
    <source>
        <strain evidence="3">PS1010</strain>
    </source>
</reference>
<keyword evidence="4" id="KW-1185">Reference proteome</keyword>
<dbReference type="InterPro" id="IPR052797">
    <property type="entry name" value="RegFact_GeneExpr_CellDeath"/>
</dbReference>
<comment type="caution">
    <text evidence="3">The sequence shown here is derived from an EMBL/GenBank/DDBJ whole genome shotgun (WGS) entry which is preliminary data.</text>
</comment>
<sequence>MESQEVVEEEVTVVEGEEVVFEEDASNLPFQYDGVFNLSQERSLLYDLYQPEETQNGTFVCKICLRTGKEMEFTERNSFVAHRYKCHGSYNNTVLCPVENCREVFASLTTLRKHMCHSHALPMEVHQQAFANIGEFERWRHLLESSSGCRFMMHTKQPKLRRQVMHCSKSEHKLVLQTNKHRLPRLRMLKEGSCCPAHISFRIDAKSGEVHCFAQLYHIGHAPTADDPCSSSFYSLESLRPTEVHFPPKQRYYGEKAMQYLQIDLYDMCTAIYNSSVYETVLLITDLKSGYLWARALTDCSRSVITRILTSIFTEFGVPDGYSTCYSPTYIRDSMKSIEMIFDSEIREVWNEPPPYEEFEQWLMNVSNEELGSTNRWVEQLQFLAMEYNQRAPQGCVSPFERMFGRKPTRIYPDFEDEEEESTGDVIGRNKERYYRKTRPSELEQELEAIPIGYQAGEKVYLRRVMRKPGRGMNSPYIYGFIAEVDPSTPHFPYKVHYSSTDNPWPSEANIYAWMCTNDILPTTHKVRDVNERDRKHSIEKLFCSCSGSDSIKYDFTSQNQSWKQFSNCPLYRNIICSNNMSLFCCKLEGELICPYHNFYPLNDDSYVKLELSLVTYNKYIKEQEHDERRKKQSNMLENVSFEYNKSYPAIKKSSRNESGEPAHKISKIETKTPAAVPVPVSPPQQIQQELVIEEQEPEQPELRVESEEAPQAEKESESEKRRQSSRKKTPKIFDDYVA</sequence>
<dbReference type="InterPro" id="IPR012337">
    <property type="entry name" value="RNaseH-like_sf"/>
</dbReference>
<evidence type="ECO:0000313" key="4">
    <source>
        <dbReference type="Proteomes" id="UP001152747"/>
    </source>
</evidence>
<feature type="compositionally biased region" description="Basic and acidic residues" evidence="1">
    <location>
        <begin position="701"/>
        <end position="723"/>
    </location>
</feature>
<proteinExistence type="predicted"/>
<feature type="region of interest" description="Disordered" evidence="1">
    <location>
        <begin position="670"/>
        <end position="739"/>
    </location>
</feature>
<dbReference type="EMBL" id="CANHGI010000003">
    <property type="protein sequence ID" value="CAI5446319.1"/>
    <property type="molecule type" value="Genomic_DNA"/>
</dbReference>
<dbReference type="PANTHER" id="PTHR33936">
    <property type="entry name" value="PROTEIN CBG17840"/>
    <property type="match status" value="1"/>
</dbReference>
<dbReference type="Proteomes" id="UP001152747">
    <property type="component" value="Unassembled WGS sequence"/>
</dbReference>
<dbReference type="SUPFAM" id="SSF53098">
    <property type="entry name" value="Ribonuclease H-like"/>
    <property type="match status" value="1"/>
</dbReference>
<dbReference type="PROSITE" id="PS00028">
    <property type="entry name" value="ZINC_FINGER_C2H2_1"/>
    <property type="match status" value="1"/>
</dbReference>
<name>A0A9P1MZU3_9PELO</name>
<organism evidence="3 4">
    <name type="scientific">Caenorhabditis angaria</name>
    <dbReference type="NCBI Taxonomy" id="860376"/>
    <lineage>
        <taxon>Eukaryota</taxon>
        <taxon>Metazoa</taxon>
        <taxon>Ecdysozoa</taxon>
        <taxon>Nematoda</taxon>
        <taxon>Chromadorea</taxon>
        <taxon>Rhabditida</taxon>
        <taxon>Rhabditina</taxon>
        <taxon>Rhabditomorpha</taxon>
        <taxon>Rhabditoidea</taxon>
        <taxon>Rhabditidae</taxon>
        <taxon>Peloderinae</taxon>
        <taxon>Caenorhabditis</taxon>
    </lineage>
</organism>
<gene>
    <name evidence="3" type="ORF">CAMP_LOCUS8956</name>
</gene>
<dbReference type="SMART" id="SM00355">
    <property type="entry name" value="ZnF_C2H2"/>
    <property type="match status" value="2"/>
</dbReference>
<evidence type="ECO:0000313" key="3">
    <source>
        <dbReference type="EMBL" id="CAI5446319.1"/>
    </source>
</evidence>
<dbReference type="InterPro" id="IPR013087">
    <property type="entry name" value="Znf_C2H2_type"/>
</dbReference>
<evidence type="ECO:0000259" key="2">
    <source>
        <dbReference type="PROSITE" id="PS00028"/>
    </source>
</evidence>
<accession>A0A9P1MZU3</accession>
<protein>
    <recommendedName>
        <fullName evidence="2">C2H2-type domain-containing protein</fullName>
    </recommendedName>
</protein>
<dbReference type="PANTHER" id="PTHR33936:SF9">
    <property type="entry name" value="C2H2-TYPE DOMAIN-CONTAINING PROTEIN"/>
    <property type="match status" value="1"/>
</dbReference>
<dbReference type="AlphaFoldDB" id="A0A9P1MZU3"/>
<feature type="domain" description="C2H2-type" evidence="2">
    <location>
        <begin position="96"/>
        <end position="119"/>
    </location>
</feature>